<sequence length="243" mass="25973">MAVPKAGYLAAAYYGAIKISGIGTWTFSGETRNMGDIDEFLDPIVKQVPLQIVGGDVNVTGHYKLDTDAGQKALKTAFDAATEITDLKLYTDFANSIYMTPKAGSHVIVTNVNNVGVDKAGVGTYTATFHVNGELEQIGSTTAVAVATLGEVDIAATTVTMWGELLHRGGEAGALDCYFEYGETESFGTDSKVDETVFTTPNVGTYDVEETLLTTATLYYYRAVCELPDTSKVYGVTKSFTTL</sequence>
<comment type="caution">
    <text evidence="1">The sequence shown here is derived from an EMBL/GenBank/DDBJ whole genome shotgun (WGS) entry which is preliminary data.</text>
</comment>
<evidence type="ECO:0000313" key="1">
    <source>
        <dbReference type="EMBL" id="KKN57513.1"/>
    </source>
</evidence>
<dbReference type="EMBL" id="LAZR01000799">
    <property type="protein sequence ID" value="KKN57513.1"/>
    <property type="molecule type" value="Genomic_DNA"/>
</dbReference>
<dbReference type="AlphaFoldDB" id="A0A0F9UV42"/>
<reference evidence="1" key="1">
    <citation type="journal article" date="2015" name="Nature">
        <title>Complex archaea that bridge the gap between prokaryotes and eukaryotes.</title>
        <authorList>
            <person name="Spang A."/>
            <person name="Saw J.H."/>
            <person name="Jorgensen S.L."/>
            <person name="Zaremba-Niedzwiedzka K."/>
            <person name="Martijn J."/>
            <person name="Lind A.E."/>
            <person name="van Eijk R."/>
            <person name="Schleper C."/>
            <person name="Guy L."/>
            <person name="Ettema T.J."/>
        </authorList>
    </citation>
    <scope>NUCLEOTIDE SEQUENCE</scope>
</reference>
<name>A0A0F9UV42_9ZZZZ</name>
<proteinExistence type="predicted"/>
<gene>
    <name evidence="1" type="ORF">LCGC14_0561300</name>
</gene>
<protein>
    <submittedName>
        <fullName evidence="1">Uncharacterized protein</fullName>
    </submittedName>
</protein>
<organism evidence="1">
    <name type="scientific">marine sediment metagenome</name>
    <dbReference type="NCBI Taxonomy" id="412755"/>
    <lineage>
        <taxon>unclassified sequences</taxon>
        <taxon>metagenomes</taxon>
        <taxon>ecological metagenomes</taxon>
    </lineage>
</organism>
<accession>A0A0F9UV42</accession>